<dbReference type="HAMAP" id="MF_00651">
    <property type="entry name" value="Nuclease_YqgF"/>
    <property type="match status" value="1"/>
</dbReference>
<feature type="domain" description="YqgF/RNase H-like" evidence="6">
    <location>
        <begin position="9"/>
        <end position="109"/>
    </location>
</feature>
<gene>
    <name evidence="7" type="ORF">SAMN05216466_11798</name>
</gene>
<evidence type="ECO:0000256" key="1">
    <source>
        <dbReference type="ARBA" id="ARBA00022490"/>
    </source>
</evidence>
<dbReference type="GO" id="GO:0004518">
    <property type="term" value="F:nuclease activity"/>
    <property type="evidence" value="ECO:0007669"/>
    <property type="project" value="UniProtKB-KW"/>
</dbReference>
<dbReference type="InterPro" id="IPR006641">
    <property type="entry name" value="YqgF/RNaseH-like_dom"/>
</dbReference>
<dbReference type="AlphaFoldDB" id="A0A1G8HX18"/>
<name>A0A1G8HX18_9BURK</name>
<dbReference type="GO" id="GO:0005829">
    <property type="term" value="C:cytosol"/>
    <property type="evidence" value="ECO:0007669"/>
    <property type="project" value="TreeGrafter"/>
</dbReference>
<reference evidence="7 8" key="1">
    <citation type="submission" date="2016-10" db="EMBL/GenBank/DDBJ databases">
        <authorList>
            <person name="de Groot N.N."/>
        </authorList>
    </citation>
    <scope>NUCLEOTIDE SEQUENCE [LARGE SCALE GENOMIC DNA]</scope>
    <source>
        <strain evidence="7 8">LMG 2247</strain>
    </source>
</reference>
<dbReference type="SUPFAM" id="SSF53098">
    <property type="entry name" value="Ribonuclease H-like"/>
    <property type="match status" value="1"/>
</dbReference>
<keyword evidence="2 5" id="KW-0690">Ribosome biogenesis</keyword>
<dbReference type="InterPro" id="IPR037027">
    <property type="entry name" value="YqgF/RNaseH-like_dom_sf"/>
</dbReference>
<comment type="function">
    <text evidence="5">Could be a nuclease involved in processing of the 5'-end of pre-16S rRNA.</text>
</comment>
<evidence type="ECO:0000256" key="4">
    <source>
        <dbReference type="ARBA" id="ARBA00022801"/>
    </source>
</evidence>
<keyword evidence="3 5" id="KW-0540">Nuclease</keyword>
<sequence length="146" mass="16121">MSSPAGRAATLLAFDYGEKRIGVAVGNSLTKSARPLVVVQNRNREYRFEALGKLIAEWKPDALVVGLPMHPDGAPHEMTQLAKRFGNQLNGRFNLPVTWVDERYSSVEAKAEIRAGNGRADMLDAEAACIILQQYLDGLSDDHEFH</sequence>
<evidence type="ECO:0000256" key="2">
    <source>
        <dbReference type="ARBA" id="ARBA00022517"/>
    </source>
</evidence>
<keyword evidence="4 5" id="KW-0378">Hydrolase</keyword>
<dbReference type="CDD" id="cd16964">
    <property type="entry name" value="YqgF"/>
    <property type="match status" value="1"/>
</dbReference>
<evidence type="ECO:0000256" key="3">
    <source>
        <dbReference type="ARBA" id="ARBA00022722"/>
    </source>
</evidence>
<evidence type="ECO:0000259" key="6">
    <source>
        <dbReference type="SMART" id="SM00732"/>
    </source>
</evidence>
<accession>A0A1G8HX18</accession>
<dbReference type="SMART" id="SM00732">
    <property type="entry name" value="YqgFc"/>
    <property type="match status" value="1"/>
</dbReference>
<organism evidence="7 8">
    <name type="scientific">Paraburkholderia phenazinium</name>
    <dbReference type="NCBI Taxonomy" id="60549"/>
    <lineage>
        <taxon>Bacteria</taxon>
        <taxon>Pseudomonadati</taxon>
        <taxon>Pseudomonadota</taxon>
        <taxon>Betaproteobacteria</taxon>
        <taxon>Burkholderiales</taxon>
        <taxon>Burkholderiaceae</taxon>
        <taxon>Paraburkholderia</taxon>
    </lineage>
</organism>
<dbReference type="OrthoDB" id="9796140at2"/>
<dbReference type="PANTHER" id="PTHR33317:SF4">
    <property type="entry name" value="POLYNUCLEOTIDYL TRANSFERASE, RIBONUCLEASE H-LIKE SUPERFAMILY PROTEIN"/>
    <property type="match status" value="1"/>
</dbReference>
<comment type="similarity">
    <text evidence="5">Belongs to the YqgF HJR family.</text>
</comment>
<dbReference type="Pfam" id="PF03652">
    <property type="entry name" value="RuvX"/>
    <property type="match status" value="1"/>
</dbReference>
<dbReference type="EMBL" id="FNCJ01000017">
    <property type="protein sequence ID" value="SDI11010.1"/>
    <property type="molecule type" value="Genomic_DNA"/>
</dbReference>
<dbReference type="GO" id="GO:0000967">
    <property type="term" value="P:rRNA 5'-end processing"/>
    <property type="evidence" value="ECO:0007669"/>
    <property type="project" value="UniProtKB-UniRule"/>
</dbReference>
<dbReference type="Proteomes" id="UP000199706">
    <property type="component" value="Unassembled WGS sequence"/>
</dbReference>
<evidence type="ECO:0000256" key="5">
    <source>
        <dbReference type="HAMAP-Rule" id="MF_00651"/>
    </source>
</evidence>
<keyword evidence="1 5" id="KW-0963">Cytoplasm</keyword>
<comment type="subcellular location">
    <subcellularLocation>
        <location evidence="5">Cytoplasm</location>
    </subcellularLocation>
</comment>
<dbReference type="InterPro" id="IPR012337">
    <property type="entry name" value="RNaseH-like_sf"/>
</dbReference>
<dbReference type="Gene3D" id="3.30.420.140">
    <property type="entry name" value="YqgF/RNase H-like domain"/>
    <property type="match status" value="1"/>
</dbReference>
<dbReference type="NCBIfam" id="TIGR00250">
    <property type="entry name" value="RNAse_H_YqgF"/>
    <property type="match status" value="1"/>
</dbReference>
<proteinExistence type="inferred from homology"/>
<evidence type="ECO:0000313" key="8">
    <source>
        <dbReference type="Proteomes" id="UP000199706"/>
    </source>
</evidence>
<dbReference type="EC" id="3.1.-.-" evidence="5"/>
<evidence type="ECO:0000313" key="7">
    <source>
        <dbReference type="EMBL" id="SDI11010.1"/>
    </source>
</evidence>
<dbReference type="InterPro" id="IPR005227">
    <property type="entry name" value="YqgF"/>
</dbReference>
<dbReference type="GO" id="GO:0016788">
    <property type="term" value="F:hydrolase activity, acting on ester bonds"/>
    <property type="evidence" value="ECO:0007669"/>
    <property type="project" value="UniProtKB-UniRule"/>
</dbReference>
<dbReference type="PANTHER" id="PTHR33317">
    <property type="entry name" value="POLYNUCLEOTIDYL TRANSFERASE, RIBONUCLEASE H-LIKE SUPERFAMILY PROTEIN"/>
    <property type="match status" value="1"/>
</dbReference>
<protein>
    <recommendedName>
        <fullName evidence="5">Putative pre-16S rRNA nuclease</fullName>
        <ecNumber evidence="5">3.1.-.-</ecNumber>
    </recommendedName>
</protein>
<dbReference type="RefSeq" id="WP_090690425.1">
    <property type="nucleotide sequence ID" value="NZ_CADERL010000018.1"/>
</dbReference>